<evidence type="ECO:0000313" key="1">
    <source>
        <dbReference type="EMBL" id="WPK13335.1"/>
    </source>
</evidence>
<dbReference type="RefSeq" id="WP_319837867.1">
    <property type="nucleotide sequence ID" value="NZ_CP137624.1"/>
</dbReference>
<name>A0ABZ0RYV6_9BACI</name>
<organism evidence="1 2">
    <name type="scientific">Lysinibacillus louembei</name>
    <dbReference type="NCBI Taxonomy" id="1470088"/>
    <lineage>
        <taxon>Bacteria</taxon>
        <taxon>Bacillati</taxon>
        <taxon>Bacillota</taxon>
        <taxon>Bacilli</taxon>
        <taxon>Bacillales</taxon>
        <taxon>Bacillaceae</taxon>
        <taxon>Lysinibacillus</taxon>
    </lineage>
</organism>
<evidence type="ECO:0000313" key="2">
    <source>
        <dbReference type="Proteomes" id="UP001322664"/>
    </source>
</evidence>
<accession>A0ABZ0RYV6</accession>
<sequence>MQHQMWERLDWVCKEQLLTTMVHEWWDNGECEEAPSELPLFLKPYTNKFCTQQGANCLATVVYAMSEGKQRWFIDEWIHQKTFVEKLKQYNYRPTNADNLQIGDVVVWHDDNGIIQHAAYFIGRNLFFNKHGQTIFNPWKLLSKEQLYKEWNHLKAIVYRQEEN</sequence>
<dbReference type="InterPro" id="IPR038765">
    <property type="entry name" value="Papain-like_cys_pep_sf"/>
</dbReference>
<dbReference type="Proteomes" id="UP001322664">
    <property type="component" value="Chromosome"/>
</dbReference>
<proteinExistence type="predicted"/>
<dbReference type="EMBL" id="CP137624">
    <property type="protein sequence ID" value="WPK13335.1"/>
    <property type="molecule type" value="Genomic_DNA"/>
</dbReference>
<dbReference type="SUPFAM" id="SSF54001">
    <property type="entry name" value="Cysteine proteinases"/>
    <property type="match status" value="1"/>
</dbReference>
<gene>
    <name evidence="1" type="ORF">R6U77_06575</name>
</gene>
<protein>
    <recommendedName>
        <fullName evidence="3">NlpC/P60 domain-containing protein</fullName>
    </recommendedName>
</protein>
<evidence type="ECO:0008006" key="3">
    <source>
        <dbReference type="Google" id="ProtNLM"/>
    </source>
</evidence>
<reference evidence="1 2" key="1">
    <citation type="submission" date="2023-09" db="EMBL/GenBank/DDBJ databases">
        <authorList>
            <person name="Page C.A."/>
            <person name="Perez-Diaz I.M."/>
        </authorList>
    </citation>
    <scope>NUCLEOTIDE SEQUENCE [LARGE SCALE GENOMIC DNA]</scope>
    <source>
        <strain evidence="1 2">Ll15</strain>
    </source>
</reference>
<keyword evidence="2" id="KW-1185">Reference proteome</keyword>